<evidence type="ECO:0000256" key="2">
    <source>
        <dbReference type="ARBA" id="ARBA00004236"/>
    </source>
</evidence>
<dbReference type="SUPFAM" id="SSF55874">
    <property type="entry name" value="ATPase domain of HSP90 chaperone/DNA topoisomerase II/histidine kinase"/>
    <property type="match status" value="1"/>
</dbReference>
<dbReference type="RefSeq" id="WP_344513760.1">
    <property type="nucleotide sequence ID" value="NZ_BAAAQD010000040.1"/>
</dbReference>
<feature type="domain" description="Histidine kinase" evidence="14">
    <location>
        <begin position="298"/>
        <end position="512"/>
    </location>
</feature>
<dbReference type="PANTHER" id="PTHR43304">
    <property type="entry name" value="PHYTOCHROME-LIKE PROTEIN CPH1"/>
    <property type="match status" value="1"/>
</dbReference>
<dbReference type="InterPro" id="IPR007891">
    <property type="entry name" value="CHASE3"/>
</dbReference>
<feature type="region of interest" description="Disordered" evidence="11">
    <location>
        <begin position="515"/>
        <end position="540"/>
    </location>
</feature>
<feature type="transmembrane region" description="Helical" evidence="12">
    <location>
        <begin position="185"/>
        <end position="208"/>
    </location>
</feature>
<evidence type="ECO:0000313" key="17">
    <source>
        <dbReference type="Proteomes" id="UP001501470"/>
    </source>
</evidence>
<dbReference type="PRINTS" id="PR00344">
    <property type="entry name" value="BCTRLSENSOR"/>
</dbReference>
<keyword evidence="12" id="KW-0472">Membrane</keyword>
<dbReference type="SMART" id="SM00387">
    <property type="entry name" value="HATPase_c"/>
    <property type="match status" value="1"/>
</dbReference>
<evidence type="ECO:0000256" key="6">
    <source>
        <dbReference type="ARBA" id="ARBA00022692"/>
    </source>
</evidence>
<comment type="catalytic activity">
    <reaction evidence="1">
        <text>ATP + protein L-histidine = ADP + protein N-phospho-L-histidine.</text>
        <dbReference type="EC" id="2.7.13.3"/>
    </reaction>
</comment>
<keyword evidence="8 12" id="KW-1133">Transmembrane helix</keyword>
<dbReference type="SMART" id="SM00304">
    <property type="entry name" value="HAMP"/>
    <property type="match status" value="1"/>
</dbReference>
<dbReference type="EMBL" id="BAAAQD010000040">
    <property type="protein sequence ID" value="GAA1568785.1"/>
    <property type="molecule type" value="Genomic_DNA"/>
</dbReference>
<dbReference type="PROSITE" id="PS50109">
    <property type="entry name" value="HIS_KIN"/>
    <property type="match status" value="1"/>
</dbReference>
<dbReference type="GO" id="GO:0016301">
    <property type="term" value="F:kinase activity"/>
    <property type="evidence" value="ECO:0007669"/>
    <property type="project" value="UniProtKB-KW"/>
</dbReference>
<dbReference type="CDD" id="cd00082">
    <property type="entry name" value="HisKA"/>
    <property type="match status" value="1"/>
</dbReference>
<evidence type="ECO:0000256" key="12">
    <source>
        <dbReference type="SAM" id="Phobius"/>
    </source>
</evidence>
<feature type="signal peptide" evidence="13">
    <location>
        <begin position="1"/>
        <end position="34"/>
    </location>
</feature>
<proteinExistence type="predicted"/>
<dbReference type="Gene3D" id="1.10.287.130">
    <property type="match status" value="1"/>
</dbReference>
<feature type="compositionally biased region" description="Low complexity" evidence="11">
    <location>
        <begin position="516"/>
        <end position="540"/>
    </location>
</feature>
<dbReference type="Gene3D" id="6.10.340.10">
    <property type="match status" value="1"/>
</dbReference>
<evidence type="ECO:0000256" key="7">
    <source>
        <dbReference type="ARBA" id="ARBA00022777"/>
    </source>
</evidence>
<feature type="chain" id="PRO_5047237964" description="histidine kinase" evidence="13">
    <location>
        <begin position="35"/>
        <end position="540"/>
    </location>
</feature>
<keyword evidence="6 12" id="KW-0812">Transmembrane</keyword>
<keyword evidence="5" id="KW-0808">Transferase</keyword>
<dbReference type="PROSITE" id="PS50885">
    <property type="entry name" value="HAMP"/>
    <property type="match status" value="1"/>
</dbReference>
<keyword evidence="17" id="KW-1185">Reference proteome</keyword>
<keyword evidence="13" id="KW-0732">Signal</keyword>
<feature type="domain" description="HAMP" evidence="15">
    <location>
        <begin position="210"/>
        <end position="262"/>
    </location>
</feature>
<evidence type="ECO:0000256" key="11">
    <source>
        <dbReference type="SAM" id="MobiDB-lite"/>
    </source>
</evidence>
<dbReference type="Gene3D" id="3.30.565.10">
    <property type="entry name" value="Histidine kinase-like ATPase, C-terminal domain"/>
    <property type="match status" value="1"/>
</dbReference>
<feature type="coiled-coil region" evidence="10">
    <location>
        <begin position="261"/>
        <end position="295"/>
    </location>
</feature>
<dbReference type="Pfam" id="PF00512">
    <property type="entry name" value="HisKA"/>
    <property type="match status" value="1"/>
</dbReference>
<evidence type="ECO:0000256" key="10">
    <source>
        <dbReference type="SAM" id="Coils"/>
    </source>
</evidence>
<evidence type="ECO:0000256" key="9">
    <source>
        <dbReference type="ARBA" id="ARBA00023012"/>
    </source>
</evidence>
<evidence type="ECO:0000313" key="16">
    <source>
        <dbReference type="EMBL" id="GAA1568785.1"/>
    </source>
</evidence>
<dbReference type="InterPro" id="IPR036890">
    <property type="entry name" value="HATPase_C_sf"/>
</dbReference>
<dbReference type="InterPro" id="IPR003594">
    <property type="entry name" value="HATPase_dom"/>
</dbReference>
<dbReference type="InterPro" id="IPR003660">
    <property type="entry name" value="HAMP_dom"/>
</dbReference>
<dbReference type="EC" id="2.7.13.3" evidence="3"/>
<evidence type="ECO:0000256" key="5">
    <source>
        <dbReference type="ARBA" id="ARBA00022679"/>
    </source>
</evidence>
<keyword evidence="7 16" id="KW-0418">Kinase</keyword>
<evidence type="ECO:0000256" key="1">
    <source>
        <dbReference type="ARBA" id="ARBA00000085"/>
    </source>
</evidence>
<name>A0ABN2D5D0_9ACTN</name>
<dbReference type="InterPro" id="IPR005467">
    <property type="entry name" value="His_kinase_dom"/>
</dbReference>
<comment type="subcellular location">
    <subcellularLocation>
        <location evidence="2">Cell membrane</location>
    </subcellularLocation>
</comment>
<gene>
    <name evidence="16" type="ORF">GCM10009827_108180</name>
</gene>
<keyword evidence="4" id="KW-0597">Phosphoprotein</keyword>
<evidence type="ECO:0000256" key="4">
    <source>
        <dbReference type="ARBA" id="ARBA00022553"/>
    </source>
</evidence>
<dbReference type="InterPro" id="IPR052162">
    <property type="entry name" value="Sensor_kinase/Photoreceptor"/>
</dbReference>
<evidence type="ECO:0000259" key="14">
    <source>
        <dbReference type="PROSITE" id="PS50109"/>
    </source>
</evidence>
<dbReference type="SUPFAM" id="SSF158472">
    <property type="entry name" value="HAMP domain-like"/>
    <property type="match status" value="1"/>
</dbReference>
<dbReference type="PANTHER" id="PTHR43304:SF1">
    <property type="entry name" value="PAC DOMAIN-CONTAINING PROTEIN"/>
    <property type="match status" value="1"/>
</dbReference>
<accession>A0ABN2D5D0</accession>
<dbReference type="Pfam" id="PF05227">
    <property type="entry name" value="CHASE3"/>
    <property type="match status" value="1"/>
</dbReference>
<dbReference type="Pfam" id="PF02518">
    <property type="entry name" value="HATPase_c"/>
    <property type="match status" value="1"/>
</dbReference>
<sequence>MNPTRWSLWRRIIALCAVVAGLLGLIAVSATVTAAANRADTTKVMDRLTPALVNTEQLNSQLLRQQTSARTFLLTGRESDLDTYKAAQQSETEILADTERLLADEPALLSTVHDVAAATSRFRREITEPLIAQTRTDGPSAERATPTAASRAVYTAASSEIDALRSGLSTRRDTVAAEVRSSGNVLIVLLAFAGIVIIFAGVALALLLRRLVTRPVTELAAEVRIVAGGNYDHAITGGGPPELAALASDVDTMRRRINTELQDVVEARRLVEEANRMLEQQAAELTRSNRDLEQFAYVASHDLQEPLRKVASFCQLLQRRYARQLDERADQYIAFAVDGAQRMQRLINDLLAFSRIGRLTSGFADIDLNKVVVDSAEQFESQRESTSAEITFVDLPVVRGEEPLLGALFSNLIGNALKFRHPDRTPHILIDCQQVGEEYEFSVEDNGIGIEPEFADKVFVIFQRLHAKDAYPGTGIGLAIAKKIVEYHGGRIWIDPSQTEGTLFRFTLPVPVSDPAAALSSSSSVASSSASSSSLEESVQ</sequence>
<dbReference type="InterPro" id="IPR036097">
    <property type="entry name" value="HisK_dim/P_sf"/>
</dbReference>
<keyword evidence="9" id="KW-0902">Two-component regulatory system</keyword>
<organism evidence="16 17">
    <name type="scientific">Dactylosporangium maewongense</name>
    <dbReference type="NCBI Taxonomy" id="634393"/>
    <lineage>
        <taxon>Bacteria</taxon>
        <taxon>Bacillati</taxon>
        <taxon>Actinomycetota</taxon>
        <taxon>Actinomycetes</taxon>
        <taxon>Micromonosporales</taxon>
        <taxon>Micromonosporaceae</taxon>
        <taxon>Dactylosporangium</taxon>
    </lineage>
</organism>
<dbReference type="CDD" id="cd06225">
    <property type="entry name" value="HAMP"/>
    <property type="match status" value="1"/>
</dbReference>
<dbReference type="InterPro" id="IPR003661">
    <property type="entry name" value="HisK_dim/P_dom"/>
</dbReference>
<dbReference type="InterPro" id="IPR004358">
    <property type="entry name" value="Sig_transdc_His_kin-like_C"/>
</dbReference>
<dbReference type="SUPFAM" id="SSF47384">
    <property type="entry name" value="Homodimeric domain of signal transducing histidine kinase"/>
    <property type="match status" value="1"/>
</dbReference>
<evidence type="ECO:0000259" key="15">
    <source>
        <dbReference type="PROSITE" id="PS50885"/>
    </source>
</evidence>
<comment type="caution">
    <text evidence="16">The sequence shown here is derived from an EMBL/GenBank/DDBJ whole genome shotgun (WGS) entry which is preliminary data.</text>
</comment>
<evidence type="ECO:0000256" key="13">
    <source>
        <dbReference type="SAM" id="SignalP"/>
    </source>
</evidence>
<dbReference type="SMART" id="SM00388">
    <property type="entry name" value="HisKA"/>
    <property type="match status" value="1"/>
</dbReference>
<dbReference type="Proteomes" id="UP001501470">
    <property type="component" value="Unassembled WGS sequence"/>
</dbReference>
<evidence type="ECO:0000256" key="8">
    <source>
        <dbReference type="ARBA" id="ARBA00022989"/>
    </source>
</evidence>
<evidence type="ECO:0000256" key="3">
    <source>
        <dbReference type="ARBA" id="ARBA00012438"/>
    </source>
</evidence>
<keyword evidence="10" id="KW-0175">Coiled coil</keyword>
<dbReference type="Pfam" id="PF00672">
    <property type="entry name" value="HAMP"/>
    <property type="match status" value="1"/>
</dbReference>
<protein>
    <recommendedName>
        <fullName evidence="3">histidine kinase</fullName>
        <ecNumber evidence="3">2.7.13.3</ecNumber>
    </recommendedName>
</protein>
<reference evidence="16 17" key="1">
    <citation type="journal article" date="2019" name="Int. J. Syst. Evol. Microbiol.">
        <title>The Global Catalogue of Microorganisms (GCM) 10K type strain sequencing project: providing services to taxonomists for standard genome sequencing and annotation.</title>
        <authorList>
            <consortium name="The Broad Institute Genomics Platform"/>
            <consortium name="The Broad Institute Genome Sequencing Center for Infectious Disease"/>
            <person name="Wu L."/>
            <person name="Ma J."/>
        </authorList>
    </citation>
    <scope>NUCLEOTIDE SEQUENCE [LARGE SCALE GENOMIC DNA]</scope>
    <source>
        <strain evidence="16 17">JCM 15933</strain>
    </source>
</reference>